<protein>
    <recommendedName>
        <fullName evidence="3">Stringent starvation protein B</fullName>
    </recommendedName>
</protein>
<dbReference type="AlphaFoldDB" id="A0A9D2GSQ7"/>
<reference evidence="1" key="2">
    <citation type="submission" date="2021-04" db="EMBL/GenBank/DDBJ databases">
        <authorList>
            <person name="Gilroy R."/>
        </authorList>
    </citation>
    <scope>NUCLEOTIDE SEQUENCE</scope>
    <source>
        <strain evidence="1">ChiW4-1371</strain>
    </source>
</reference>
<evidence type="ECO:0000313" key="1">
    <source>
        <dbReference type="EMBL" id="HIZ89358.1"/>
    </source>
</evidence>
<reference evidence="1" key="1">
    <citation type="journal article" date="2021" name="PeerJ">
        <title>Extensive microbial diversity within the chicken gut microbiome revealed by metagenomics and culture.</title>
        <authorList>
            <person name="Gilroy R."/>
            <person name="Ravi A."/>
            <person name="Getino M."/>
            <person name="Pursley I."/>
            <person name="Horton D.L."/>
            <person name="Alikhan N.F."/>
            <person name="Baker D."/>
            <person name="Gharbi K."/>
            <person name="Hall N."/>
            <person name="Watson M."/>
            <person name="Adriaenssens E.M."/>
            <person name="Foster-Nyarko E."/>
            <person name="Jarju S."/>
            <person name="Secka A."/>
            <person name="Antonio M."/>
            <person name="Oren A."/>
            <person name="Chaudhuri R.R."/>
            <person name="La Ragione R."/>
            <person name="Hildebrand F."/>
            <person name="Pallen M.J."/>
        </authorList>
    </citation>
    <scope>NUCLEOTIDE SEQUENCE</scope>
    <source>
        <strain evidence="1">ChiW4-1371</strain>
    </source>
</reference>
<proteinExistence type="predicted"/>
<dbReference type="Gene3D" id="2.30.30.220">
    <property type="entry name" value="SspB-like"/>
    <property type="match status" value="1"/>
</dbReference>
<gene>
    <name evidence="1" type="ORF">H9804_05400</name>
</gene>
<dbReference type="EMBL" id="DXAQ01000085">
    <property type="protein sequence ID" value="HIZ89358.1"/>
    <property type="molecule type" value="Genomic_DNA"/>
</dbReference>
<evidence type="ECO:0000313" key="2">
    <source>
        <dbReference type="Proteomes" id="UP000824176"/>
    </source>
</evidence>
<comment type="caution">
    <text evidence="1">The sequence shown here is derived from an EMBL/GenBank/DDBJ whole genome shotgun (WGS) entry which is preliminary data.</text>
</comment>
<name>A0A9D2GSQ7_9BACT</name>
<dbReference type="SUPFAM" id="SSF101738">
    <property type="entry name" value="SspB-like"/>
    <property type="match status" value="1"/>
</dbReference>
<evidence type="ECO:0008006" key="3">
    <source>
        <dbReference type="Google" id="ProtNLM"/>
    </source>
</evidence>
<organism evidence="1 2">
    <name type="scientific">Candidatus Mucispirillum faecigallinarum</name>
    <dbReference type="NCBI Taxonomy" id="2838699"/>
    <lineage>
        <taxon>Bacteria</taxon>
        <taxon>Pseudomonadati</taxon>
        <taxon>Deferribacterota</taxon>
        <taxon>Deferribacteres</taxon>
        <taxon>Deferribacterales</taxon>
        <taxon>Mucispirillaceae</taxon>
        <taxon>Mucispirillum</taxon>
    </lineage>
</organism>
<dbReference type="InterPro" id="IPR036760">
    <property type="entry name" value="SspB-like_sf"/>
</dbReference>
<sequence>MNKFKKLLIEAAMNEFGKIYIHALPHPKLIVGERGLINSEKNNGIVLAIGSSSCADFQMEDEYIFAKLRFNGVWENVFIPYEAVDAVLNDLHKPLSIFNFPYYEEDNIDVLRINKYPAMNGQKQEKKQAVIVKPDFTRR</sequence>
<dbReference type="Proteomes" id="UP000824176">
    <property type="component" value="Unassembled WGS sequence"/>
</dbReference>
<accession>A0A9D2GSQ7</accession>